<dbReference type="EMBL" id="BPLR01008440">
    <property type="protein sequence ID" value="GIY24693.1"/>
    <property type="molecule type" value="Genomic_DNA"/>
</dbReference>
<gene>
    <name evidence="1" type="ORF">CEXT_142861</name>
</gene>
<protein>
    <submittedName>
        <fullName evidence="1">Uncharacterized protein</fullName>
    </submittedName>
</protein>
<name>A0AAV4RY04_CAEEX</name>
<proteinExistence type="predicted"/>
<dbReference type="Proteomes" id="UP001054945">
    <property type="component" value="Unassembled WGS sequence"/>
</dbReference>
<keyword evidence="2" id="KW-1185">Reference proteome</keyword>
<evidence type="ECO:0000313" key="1">
    <source>
        <dbReference type="EMBL" id="GIY24693.1"/>
    </source>
</evidence>
<dbReference type="AlphaFoldDB" id="A0AAV4RY04"/>
<reference evidence="1 2" key="1">
    <citation type="submission" date="2021-06" db="EMBL/GenBank/DDBJ databases">
        <title>Caerostris extrusa draft genome.</title>
        <authorList>
            <person name="Kono N."/>
            <person name="Arakawa K."/>
        </authorList>
    </citation>
    <scope>NUCLEOTIDE SEQUENCE [LARGE SCALE GENOMIC DNA]</scope>
</reference>
<evidence type="ECO:0000313" key="2">
    <source>
        <dbReference type="Proteomes" id="UP001054945"/>
    </source>
</evidence>
<organism evidence="1 2">
    <name type="scientific">Caerostris extrusa</name>
    <name type="common">Bark spider</name>
    <name type="synonym">Caerostris bankana</name>
    <dbReference type="NCBI Taxonomy" id="172846"/>
    <lineage>
        <taxon>Eukaryota</taxon>
        <taxon>Metazoa</taxon>
        <taxon>Ecdysozoa</taxon>
        <taxon>Arthropoda</taxon>
        <taxon>Chelicerata</taxon>
        <taxon>Arachnida</taxon>
        <taxon>Araneae</taxon>
        <taxon>Araneomorphae</taxon>
        <taxon>Entelegynae</taxon>
        <taxon>Araneoidea</taxon>
        <taxon>Araneidae</taxon>
        <taxon>Caerostris</taxon>
    </lineage>
</organism>
<comment type="caution">
    <text evidence="1">The sequence shown here is derived from an EMBL/GenBank/DDBJ whole genome shotgun (WGS) entry which is preliminary data.</text>
</comment>
<accession>A0AAV4RY04</accession>
<sequence>MAHERVYVEEKSRLLFFWRSCALGVAFDIINTPDLVHKLRFPLQPMCCFFCAPARLPPLAFCPPGLFYTACLYIRWFCAPILCFLIPSILLQPLFAIPPCPPYSSWVRFLEALFAVGRKSRTDKPPLSHQGIQTKTAGSIQFQF</sequence>